<keyword evidence="6" id="KW-0472">Membrane</keyword>
<reference evidence="8 9" key="1">
    <citation type="submission" date="2019-01" db="EMBL/GenBank/DDBJ databases">
        <title>Pseudoxanthomonas composti sp. nov., isolated from compost.</title>
        <authorList>
            <person name="Yang G."/>
        </authorList>
    </citation>
    <scope>NUCLEOTIDE SEQUENCE [LARGE SCALE GENOMIC DNA]</scope>
    <source>
        <strain evidence="8 9">GSS15</strain>
    </source>
</reference>
<evidence type="ECO:0000259" key="7">
    <source>
        <dbReference type="SMART" id="SM00563"/>
    </source>
</evidence>
<evidence type="ECO:0000313" key="9">
    <source>
        <dbReference type="Proteomes" id="UP000289784"/>
    </source>
</evidence>
<dbReference type="InterPro" id="IPR002123">
    <property type="entry name" value="Plipid/glycerol_acylTrfase"/>
</dbReference>
<evidence type="ECO:0000256" key="1">
    <source>
        <dbReference type="ARBA" id="ARBA00005189"/>
    </source>
</evidence>
<keyword evidence="9" id="KW-1185">Reference proteome</keyword>
<feature type="domain" description="Phospholipid/glycerol acyltransferase" evidence="7">
    <location>
        <begin position="87"/>
        <end position="199"/>
    </location>
</feature>
<keyword evidence="5 8" id="KW-0012">Acyltransferase</keyword>
<comment type="pathway">
    <text evidence="1">Lipid metabolism.</text>
</comment>
<dbReference type="SUPFAM" id="SSF69593">
    <property type="entry name" value="Glycerol-3-phosphate (1)-acyltransferase"/>
    <property type="match status" value="1"/>
</dbReference>
<dbReference type="CDD" id="cd07989">
    <property type="entry name" value="LPLAT_AGPAT-like"/>
    <property type="match status" value="1"/>
</dbReference>
<dbReference type="RefSeq" id="WP_129470809.1">
    <property type="nucleotide sequence ID" value="NZ_SAWZ01000004.1"/>
</dbReference>
<feature type="transmembrane region" description="Helical" evidence="6">
    <location>
        <begin position="26"/>
        <end position="47"/>
    </location>
</feature>
<proteinExistence type="predicted"/>
<evidence type="ECO:0000256" key="5">
    <source>
        <dbReference type="ARBA" id="ARBA00023315"/>
    </source>
</evidence>
<keyword evidence="2" id="KW-0444">Lipid biosynthesis</keyword>
<evidence type="ECO:0000256" key="3">
    <source>
        <dbReference type="ARBA" id="ARBA00022679"/>
    </source>
</evidence>
<dbReference type="PANTHER" id="PTHR10434:SF64">
    <property type="entry name" value="1-ACYL-SN-GLYCEROL-3-PHOSPHATE ACYLTRANSFERASE-RELATED"/>
    <property type="match status" value="1"/>
</dbReference>
<dbReference type="Pfam" id="PF01553">
    <property type="entry name" value="Acyltransferase"/>
    <property type="match status" value="1"/>
</dbReference>
<sequence length="264" mass="28797">MNSPARSVPASSAPGRTLRYLTRVPLLLVHVLVMLPLLLLTMVPVWAGLPVAGTTLKAWSVQRWSTALMRIFGFRLRQVGQPLPGAVMFVANHVSWVDITLLHSRRMMGFVAKREIRSWPVIGWLAVRGETIFHQRGSTESLDGVMGAMVQRLREGRPVGVFPEGRTRDGSEVGPFHARIFQPAVEAGVPVQPVALIYGAGASAQSVVAFGPRESFFANFLRLLGEPARETTVVFLPPVTAADTEGRRRMADTARARIIAAMAG</sequence>
<keyword evidence="6" id="KW-0812">Transmembrane</keyword>
<dbReference type="GO" id="GO:0003841">
    <property type="term" value="F:1-acylglycerol-3-phosphate O-acyltransferase activity"/>
    <property type="evidence" value="ECO:0007669"/>
    <property type="project" value="TreeGrafter"/>
</dbReference>
<dbReference type="SMART" id="SM00563">
    <property type="entry name" value="PlsC"/>
    <property type="match status" value="1"/>
</dbReference>
<protein>
    <submittedName>
        <fullName evidence="8">1-acyl-sn-glycerol-3-phosphate acyltransferase</fullName>
    </submittedName>
</protein>
<dbReference type="GO" id="GO:0006654">
    <property type="term" value="P:phosphatidic acid biosynthetic process"/>
    <property type="evidence" value="ECO:0007669"/>
    <property type="project" value="TreeGrafter"/>
</dbReference>
<evidence type="ECO:0000256" key="4">
    <source>
        <dbReference type="ARBA" id="ARBA00023098"/>
    </source>
</evidence>
<evidence type="ECO:0000313" key="8">
    <source>
        <dbReference type="EMBL" id="RXR05897.1"/>
    </source>
</evidence>
<organism evidence="8 9">
    <name type="scientific">Pseudoxanthomonas composti</name>
    <dbReference type="NCBI Taxonomy" id="2137479"/>
    <lineage>
        <taxon>Bacteria</taxon>
        <taxon>Pseudomonadati</taxon>
        <taxon>Pseudomonadota</taxon>
        <taxon>Gammaproteobacteria</taxon>
        <taxon>Lysobacterales</taxon>
        <taxon>Lysobacteraceae</taxon>
        <taxon>Pseudoxanthomonas</taxon>
    </lineage>
</organism>
<name>A0A4Q1JWK2_9GAMM</name>
<gene>
    <name evidence="8" type="ORF">EPA99_08545</name>
</gene>
<dbReference type="PANTHER" id="PTHR10434">
    <property type="entry name" value="1-ACYL-SN-GLYCEROL-3-PHOSPHATE ACYLTRANSFERASE"/>
    <property type="match status" value="1"/>
</dbReference>
<dbReference type="AlphaFoldDB" id="A0A4Q1JWK2"/>
<keyword evidence="6" id="KW-1133">Transmembrane helix</keyword>
<accession>A0A4Q1JWK2</accession>
<evidence type="ECO:0000256" key="2">
    <source>
        <dbReference type="ARBA" id="ARBA00022516"/>
    </source>
</evidence>
<keyword evidence="3 8" id="KW-0808">Transferase</keyword>
<dbReference type="Proteomes" id="UP000289784">
    <property type="component" value="Unassembled WGS sequence"/>
</dbReference>
<dbReference type="EMBL" id="SAWZ01000004">
    <property type="protein sequence ID" value="RXR05897.1"/>
    <property type="molecule type" value="Genomic_DNA"/>
</dbReference>
<dbReference type="OrthoDB" id="9806880at2"/>
<keyword evidence="4" id="KW-0443">Lipid metabolism</keyword>
<evidence type="ECO:0000256" key="6">
    <source>
        <dbReference type="SAM" id="Phobius"/>
    </source>
</evidence>
<comment type="caution">
    <text evidence="8">The sequence shown here is derived from an EMBL/GenBank/DDBJ whole genome shotgun (WGS) entry which is preliminary data.</text>
</comment>